<sequence>MWLQDSVPQPENQIEPLAYDATEKKLLNRQIIIDDVAEFLIDSMANDFLGELSKIISAVVDYPKTGVNPVIDESHRALKPPRFPDYMKKELRSYRSRKVLGI</sequence>
<evidence type="ECO:0000313" key="4">
    <source>
        <dbReference type="EMBL" id="CAF3843637.1"/>
    </source>
</evidence>
<dbReference type="Pfam" id="PF05183">
    <property type="entry name" value="RdRP"/>
    <property type="match status" value="1"/>
</dbReference>
<gene>
    <name evidence="3" type="ORF">OVA965_LOCUS18342</name>
    <name evidence="5" type="ORF">SRO942_LOCUS46923</name>
    <name evidence="4" type="ORF">TMI583_LOCUS18354</name>
</gene>
<organism evidence="4 6">
    <name type="scientific">Didymodactylos carnosus</name>
    <dbReference type="NCBI Taxonomy" id="1234261"/>
    <lineage>
        <taxon>Eukaryota</taxon>
        <taxon>Metazoa</taxon>
        <taxon>Spiralia</taxon>
        <taxon>Gnathifera</taxon>
        <taxon>Rotifera</taxon>
        <taxon>Eurotatoria</taxon>
        <taxon>Bdelloidea</taxon>
        <taxon>Philodinida</taxon>
        <taxon>Philodinidae</taxon>
        <taxon>Didymodactylos</taxon>
    </lineage>
</organism>
<keyword evidence="1" id="KW-0696">RNA-directed RNA polymerase</keyword>
<dbReference type="GO" id="GO:0003968">
    <property type="term" value="F:RNA-directed RNA polymerase activity"/>
    <property type="evidence" value="ECO:0007669"/>
    <property type="project" value="UniProtKB-KW"/>
</dbReference>
<keyword evidence="1" id="KW-0548">Nucleotidyltransferase</keyword>
<dbReference type="EMBL" id="CAJOBA010009099">
    <property type="protein sequence ID" value="CAF3843637.1"/>
    <property type="molecule type" value="Genomic_DNA"/>
</dbReference>
<protein>
    <recommendedName>
        <fullName evidence="1">RNA-dependent RNA polymerase</fullName>
        <ecNumber evidence="1">2.7.7.48</ecNumber>
    </recommendedName>
</protein>
<comment type="caution">
    <text evidence="4">The sequence shown here is derived from an EMBL/GenBank/DDBJ whole genome shotgun (WGS) entry which is preliminary data.</text>
</comment>
<dbReference type="EC" id="2.7.7.48" evidence="1"/>
<dbReference type="PANTHER" id="PTHR23079">
    <property type="entry name" value="RNA-DEPENDENT RNA POLYMERASE"/>
    <property type="match status" value="1"/>
</dbReference>
<keyword evidence="1" id="KW-0808">Transferase</keyword>
<dbReference type="GO" id="GO:0003723">
    <property type="term" value="F:RNA binding"/>
    <property type="evidence" value="ECO:0007669"/>
    <property type="project" value="UniProtKB-KW"/>
</dbReference>
<evidence type="ECO:0000313" key="3">
    <source>
        <dbReference type="EMBL" id="CAF1080608.1"/>
    </source>
</evidence>
<dbReference type="EMBL" id="CAJOBC010115418">
    <property type="protein sequence ID" value="CAF4549420.1"/>
    <property type="molecule type" value="Genomic_DNA"/>
</dbReference>
<dbReference type="Proteomes" id="UP000681722">
    <property type="component" value="Unassembled WGS sequence"/>
</dbReference>
<evidence type="ECO:0000313" key="5">
    <source>
        <dbReference type="EMBL" id="CAF4549420.1"/>
    </source>
</evidence>
<feature type="domain" description="RDRP core" evidence="2">
    <location>
        <begin position="51"/>
        <end position="101"/>
    </location>
</feature>
<evidence type="ECO:0000259" key="2">
    <source>
        <dbReference type="Pfam" id="PF05183"/>
    </source>
</evidence>
<dbReference type="OrthoDB" id="6513042at2759"/>
<proteinExistence type="inferred from homology"/>
<accession>A0A8S2KG94</accession>
<evidence type="ECO:0000313" key="6">
    <source>
        <dbReference type="Proteomes" id="UP000682733"/>
    </source>
</evidence>
<dbReference type="InterPro" id="IPR007855">
    <property type="entry name" value="RDRP"/>
</dbReference>
<dbReference type="AlphaFoldDB" id="A0A8S2KG94"/>
<comment type="similarity">
    <text evidence="1">Belongs to the RdRP family.</text>
</comment>
<dbReference type="Proteomes" id="UP000677228">
    <property type="component" value="Unassembled WGS sequence"/>
</dbReference>
<comment type="catalytic activity">
    <reaction evidence="1">
        <text>RNA(n) + a ribonucleoside 5'-triphosphate = RNA(n+1) + diphosphate</text>
        <dbReference type="Rhea" id="RHEA:21248"/>
        <dbReference type="Rhea" id="RHEA-COMP:14527"/>
        <dbReference type="Rhea" id="RHEA-COMP:17342"/>
        <dbReference type="ChEBI" id="CHEBI:33019"/>
        <dbReference type="ChEBI" id="CHEBI:61557"/>
        <dbReference type="ChEBI" id="CHEBI:140395"/>
        <dbReference type="EC" id="2.7.7.48"/>
    </reaction>
</comment>
<evidence type="ECO:0000256" key="1">
    <source>
        <dbReference type="RuleBase" id="RU363098"/>
    </source>
</evidence>
<dbReference type="GO" id="GO:0030422">
    <property type="term" value="P:siRNA processing"/>
    <property type="evidence" value="ECO:0007669"/>
    <property type="project" value="TreeGrafter"/>
</dbReference>
<dbReference type="InterPro" id="IPR057596">
    <property type="entry name" value="RDRP_core"/>
</dbReference>
<dbReference type="GO" id="GO:0031380">
    <property type="term" value="C:nuclear RNA-directed RNA polymerase complex"/>
    <property type="evidence" value="ECO:0007669"/>
    <property type="project" value="TreeGrafter"/>
</dbReference>
<dbReference type="PANTHER" id="PTHR23079:SF55">
    <property type="entry name" value="RNA-DIRECTED RNA POLYMERASE"/>
    <property type="match status" value="1"/>
</dbReference>
<name>A0A8S2KG94_9BILA</name>
<dbReference type="EMBL" id="CAJNOK010009083">
    <property type="protein sequence ID" value="CAF1080608.1"/>
    <property type="molecule type" value="Genomic_DNA"/>
</dbReference>
<dbReference type="Proteomes" id="UP000682733">
    <property type="component" value="Unassembled WGS sequence"/>
</dbReference>
<keyword evidence="1" id="KW-0694">RNA-binding</keyword>
<reference evidence="4" key="1">
    <citation type="submission" date="2021-02" db="EMBL/GenBank/DDBJ databases">
        <authorList>
            <person name="Nowell W R."/>
        </authorList>
    </citation>
    <scope>NUCLEOTIDE SEQUENCE</scope>
</reference>